<sequence>MSDPAPMSPEPRRTPLHSVHRELEAVFTDFGGWEMPLRYGSDLAEHRAVRTSAGLFDLSHMGEVKVEGPGADQALDHALVGRISAVAVGRARYSMMVTDQGGIIDDLIVYHVGDEEFLVVPNAANREQVAAELAARCAGFEAAVSDISLSTALLAVQGPRAEEVLRGVVESGAGIPAALRPEPGQSQDEDCGADVLCGPGILARLRYYAAVRATAAGHSILLARTGYTGEDGFELFCGAEDAEDLWRVITASAQGLEASPTGGSQDDGGLPVLTPCGLASRDSLRLEAGMPLYGHELERTITPFDASLGAMVVLDRPGFVGRAALEERKEREGQEGTEVLVALEGQGRRAARAGCPVLDDSGRRLGTVTSGLLSPTLGRPIALARLAPHSPKEPAWPVGTELSVEVRGRLMPMSVVAAPFYRRPR</sequence>
<keyword evidence="9" id="KW-1185">Reference proteome</keyword>
<dbReference type="PANTHER" id="PTHR43757:SF2">
    <property type="entry name" value="AMINOMETHYLTRANSFERASE, MITOCHONDRIAL"/>
    <property type="match status" value="1"/>
</dbReference>
<reference evidence="8 9" key="1">
    <citation type="submission" date="2018-11" db="EMBL/GenBank/DDBJ databases">
        <title>Genomes From Bacteria Associated with the Canine Oral Cavity: a Test Case for Automated Genome-Based Taxonomic Assignment.</title>
        <authorList>
            <person name="Coil D.A."/>
            <person name="Jospin G."/>
            <person name="Darling A.E."/>
            <person name="Wallis C."/>
            <person name="Davis I.J."/>
            <person name="Harris S."/>
            <person name="Eisen J.A."/>
            <person name="Holcombe L.J."/>
            <person name="O'Flynn C."/>
        </authorList>
    </citation>
    <scope>NUCLEOTIDE SEQUENCE [LARGE SCALE GENOMIC DNA]</scope>
    <source>
        <strain evidence="8 9">OH5050</strain>
    </source>
</reference>
<evidence type="ECO:0000259" key="6">
    <source>
        <dbReference type="Pfam" id="PF01571"/>
    </source>
</evidence>
<dbReference type="PIRSF" id="PIRSF006487">
    <property type="entry name" value="GcvT"/>
    <property type="match status" value="1"/>
</dbReference>
<evidence type="ECO:0000256" key="5">
    <source>
        <dbReference type="PIRSR" id="PIRSR006487-1"/>
    </source>
</evidence>
<keyword evidence="2 4" id="KW-0032">Aminotransferase</keyword>
<dbReference type="GO" id="GO:0008483">
    <property type="term" value="F:transaminase activity"/>
    <property type="evidence" value="ECO:0007669"/>
    <property type="project" value="UniProtKB-KW"/>
</dbReference>
<evidence type="ECO:0000256" key="2">
    <source>
        <dbReference type="ARBA" id="ARBA00022576"/>
    </source>
</evidence>
<evidence type="ECO:0000313" key="9">
    <source>
        <dbReference type="Proteomes" id="UP000271272"/>
    </source>
</evidence>
<dbReference type="InterPro" id="IPR013977">
    <property type="entry name" value="GcvT_C"/>
</dbReference>
<feature type="binding site" evidence="5">
    <location>
        <position position="234"/>
    </location>
    <ligand>
        <name>substrate</name>
    </ligand>
</feature>
<accession>A0A3P1V6A8</accession>
<dbReference type="AlphaFoldDB" id="A0A3P1V6A8"/>
<dbReference type="InterPro" id="IPR028896">
    <property type="entry name" value="GcvT/YgfZ/DmdA"/>
</dbReference>
<dbReference type="SUPFAM" id="SSF101790">
    <property type="entry name" value="Aminomethyltransferase beta-barrel domain"/>
    <property type="match status" value="1"/>
</dbReference>
<name>A0A3P1V6A8_9ACTO</name>
<keyword evidence="3 4" id="KW-0808">Transferase</keyword>
<evidence type="ECO:0000256" key="4">
    <source>
        <dbReference type="HAMAP-Rule" id="MF_00259"/>
    </source>
</evidence>
<dbReference type="RefSeq" id="WP_124933414.1">
    <property type="nucleotide sequence ID" value="NZ_JAGFOU010000009.1"/>
</dbReference>
<dbReference type="GO" id="GO:0004047">
    <property type="term" value="F:aminomethyltransferase activity"/>
    <property type="evidence" value="ECO:0007669"/>
    <property type="project" value="UniProtKB-UniRule"/>
</dbReference>
<comment type="subunit">
    <text evidence="4">The glycine cleavage system is composed of four proteins: P, T, L and H.</text>
</comment>
<feature type="domain" description="GCVT N-terminal" evidence="6">
    <location>
        <begin position="203"/>
        <end position="315"/>
    </location>
</feature>
<gene>
    <name evidence="4" type="primary">gcvT</name>
    <name evidence="8" type="ORF">EII10_05025</name>
</gene>
<feature type="domain" description="Aminomethyltransferase C-terminal" evidence="7">
    <location>
        <begin position="340"/>
        <end position="421"/>
    </location>
</feature>
<feature type="domain" description="GCVT N-terminal" evidence="6">
    <location>
        <begin position="16"/>
        <end position="170"/>
    </location>
</feature>
<dbReference type="InterPro" id="IPR006222">
    <property type="entry name" value="GCVT_N"/>
</dbReference>
<dbReference type="FunFam" id="3.30.70.1400:FF:000001">
    <property type="entry name" value="Aminomethyltransferase"/>
    <property type="match status" value="1"/>
</dbReference>
<dbReference type="Pfam" id="PF01571">
    <property type="entry name" value="GCV_T"/>
    <property type="match status" value="2"/>
</dbReference>
<dbReference type="OrthoDB" id="9774591at2"/>
<comment type="function">
    <text evidence="4">The glycine cleavage system catalyzes the degradation of glycine.</text>
</comment>
<dbReference type="HAMAP" id="MF_00259">
    <property type="entry name" value="GcvT"/>
    <property type="match status" value="1"/>
</dbReference>
<comment type="similarity">
    <text evidence="1 4">Belongs to the GcvT family.</text>
</comment>
<dbReference type="EMBL" id="RQZC01000005">
    <property type="protein sequence ID" value="RRD29681.1"/>
    <property type="molecule type" value="Genomic_DNA"/>
</dbReference>
<evidence type="ECO:0000256" key="1">
    <source>
        <dbReference type="ARBA" id="ARBA00008609"/>
    </source>
</evidence>
<dbReference type="Gene3D" id="3.30.1360.120">
    <property type="entry name" value="Probable tRNA modification gtpase trme, domain 1"/>
    <property type="match status" value="1"/>
</dbReference>
<comment type="caution">
    <text evidence="8">The sequence shown here is derived from an EMBL/GenBank/DDBJ whole genome shotgun (WGS) entry which is preliminary data.</text>
</comment>
<evidence type="ECO:0000313" key="8">
    <source>
        <dbReference type="EMBL" id="RRD29681.1"/>
    </source>
</evidence>
<organism evidence="8 9">
    <name type="scientific">Actinomyces bowdenii</name>
    <dbReference type="NCBI Taxonomy" id="131109"/>
    <lineage>
        <taxon>Bacteria</taxon>
        <taxon>Bacillati</taxon>
        <taxon>Actinomycetota</taxon>
        <taxon>Actinomycetes</taxon>
        <taxon>Actinomycetales</taxon>
        <taxon>Actinomycetaceae</taxon>
        <taxon>Actinomyces</taxon>
    </lineage>
</organism>
<dbReference type="InterPro" id="IPR027266">
    <property type="entry name" value="TrmE/GcvT-like"/>
</dbReference>
<dbReference type="InterPro" id="IPR022903">
    <property type="entry name" value="GcvT_bac"/>
</dbReference>
<comment type="catalytic activity">
    <reaction evidence="4">
        <text>N(6)-[(R)-S(8)-aminomethyldihydrolipoyl]-L-lysyl-[protein] + (6S)-5,6,7,8-tetrahydrofolate = N(6)-[(R)-dihydrolipoyl]-L-lysyl-[protein] + (6R)-5,10-methylene-5,6,7,8-tetrahydrofolate + NH4(+)</text>
        <dbReference type="Rhea" id="RHEA:16945"/>
        <dbReference type="Rhea" id="RHEA-COMP:10475"/>
        <dbReference type="Rhea" id="RHEA-COMP:10492"/>
        <dbReference type="ChEBI" id="CHEBI:15636"/>
        <dbReference type="ChEBI" id="CHEBI:28938"/>
        <dbReference type="ChEBI" id="CHEBI:57453"/>
        <dbReference type="ChEBI" id="CHEBI:83100"/>
        <dbReference type="ChEBI" id="CHEBI:83143"/>
        <dbReference type="EC" id="2.1.2.10"/>
    </reaction>
</comment>
<dbReference type="SUPFAM" id="SSF103025">
    <property type="entry name" value="Folate-binding domain"/>
    <property type="match status" value="1"/>
</dbReference>
<proteinExistence type="inferred from homology"/>
<dbReference type="Proteomes" id="UP000271272">
    <property type="component" value="Unassembled WGS sequence"/>
</dbReference>
<dbReference type="GO" id="GO:0005829">
    <property type="term" value="C:cytosol"/>
    <property type="evidence" value="ECO:0007669"/>
    <property type="project" value="TreeGrafter"/>
</dbReference>
<evidence type="ECO:0000259" key="7">
    <source>
        <dbReference type="Pfam" id="PF08669"/>
    </source>
</evidence>
<dbReference type="PANTHER" id="PTHR43757">
    <property type="entry name" value="AMINOMETHYLTRANSFERASE"/>
    <property type="match status" value="1"/>
</dbReference>
<dbReference type="GO" id="GO:0019464">
    <property type="term" value="P:glycine decarboxylation via glycine cleavage system"/>
    <property type="evidence" value="ECO:0007669"/>
    <property type="project" value="UniProtKB-UniRule"/>
</dbReference>
<dbReference type="NCBIfam" id="NF001567">
    <property type="entry name" value="PRK00389.1"/>
    <property type="match status" value="1"/>
</dbReference>
<dbReference type="InterPro" id="IPR029043">
    <property type="entry name" value="GcvT/YgfZ_C"/>
</dbReference>
<dbReference type="Pfam" id="PF08669">
    <property type="entry name" value="GCV_T_C"/>
    <property type="match status" value="1"/>
</dbReference>
<dbReference type="EC" id="2.1.2.10" evidence="4"/>
<protein>
    <recommendedName>
        <fullName evidence="4">Aminomethyltransferase</fullName>
        <ecNumber evidence="4">2.1.2.10</ecNumber>
    </recommendedName>
    <alternativeName>
        <fullName evidence="4">Glycine cleavage system T protein</fullName>
    </alternativeName>
</protein>
<evidence type="ECO:0000256" key="3">
    <source>
        <dbReference type="ARBA" id="ARBA00022679"/>
    </source>
</evidence>